<dbReference type="Pfam" id="PF00135">
    <property type="entry name" value="COesterase"/>
    <property type="match status" value="1"/>
</dbReference>
<evidence type="ECO:0000313" key="2">
    <source>
        <dbReference type="EMBL" id="PYH43648.1"/>
    </source>
</evidence>
<organism evidence="2 3">
    <name type="scientific">Aspergillus saccharolyticus JOP 1030-1</name>
    <dbReference type="NCBI Taxonomy" id="1450539"/>
    <lineage>
        <taxon>Eukaryota</taxon>
        <taxon>Fungi</taxon>
        <taxon>Dikarya</taxon>
        <taxon>Ascomycota</taxon>
        <taxon>Pezizomycotina</taxon>
        <taxon>Eurotiomycetes</taxon>
        <taxon>Eurotiomycetidae</taxon>
        <taxon>Eurotiales</taxon>
        <taxon>Aspergillaceae</taxon>
        <taxon>Aspergillus</taxon>
        <taxon>Aspergillus subgen. Circumdati</taxon>
    </lineage>
</organism>
<feature type="domain" description="Carboxylesterase type B" evidence="1">
    <location>
        <begin position="6"/>
        <end position="302"/>
    </location>
</feature>
<gene>
    <name evidence="2" type="ORF">BP01DRAFT_358377</name>
</gene>
<evidence type="ECO:0000259" key="1">
    <source>
        <dbReference type="Pfam" id="PF00135"/>
    </source>
</evidence>
<dbReference type="SUPFAM" id="SSF53474">
    <property type="entry name" value="alpha/beta-Hydrolases"/>
    <property type="match status" value="1"/>
</dbReference>
<dbReference type="OrthoDB" id="408631at2759"/>
<sequence length="339" mass="38066">MNTNLDHTYFHRAVIESGAATSRAVHPYNAALHETQFREFVAAAGCSHLSSDHEILTCLRAAPSAVITNASFTVFDRYNPSVRWAFQPVIDNALIKQPPIDAWHSGHWNRVPILTGFNTNEGTYYVPTTLATSDEFMQFFRTLLPAYTDQDIRTIDELYPDPAVHESSPYLETRNISVGPQYKRVEAAYGHYAYACPVRQTARFASAGQQEPVFLYRWALNKTVQGGANHGDQMAYETFNPEVRAISKAQAEVAGTFHAYITSFIVRGDPNAVKGRFAHRPRWEPYDGSQASGRRIMVLGEGNNERAGGRSVGTTAQMVDDEWSRRECEFWWTKSGVSD</sequence>
<dbReference type="RefSeq" id="XP_025429630.1">
    <property type="nucleotide sequence ID" value="XM_025575415.1"/>
</dbReference>
<dbReference type="AlphaFoldDB" id="A0A318ZU81"/>
<reference evidence="2 3" key="1">
    <citation type="submission" date="2016-12" db="EMBL/GenBank/DDBJ databases">
        <title>The genomes of Aspergillus section Nigri reveals drivers in fungal speciation.</title>
        <authorList>
            <consortium name="DOE Joint Genome Institute"/>
            <person name="Vesth T.C."/>
            <person name="Nybo J."/>
            <person name="Theobald S."/>
            <person name="Brandl J."/>
            <person name="Frisvad J.C."/>
            <person name="Nielsen K.F."/>
            <person name="Lyhne E.K."/>
            <person name="Kogle M.E."/>
            <person name="Kuo A."/>
            <person name="Riley R."/>
            <person name="Clum A."/>
            <person name="Nolan M."/>
            <person name="Lipzen A."/>
            <person name="Salamov A."/>
            <person name="Henrissat B."/>
            <person name="Wiebenga A."/>
            <person name="De Vries R.P."/>
            <person name="Grigoriev I.V."/>
            <person name="Mortensen U.H."/>
            <person name="Andersen M.R."/>
            <person name="Baker S.E."/>
        </authorList>
    </citation>
    <scope>NUCLEOTIDE SEQUENCE [LARGE SCALE GENOMIC DNA]</scope>
    <source>
        <strain evidence="2 3">JOP 1030-1</strain>
    </source>
</reference>
<dbReference type="Gene3D" id="3.40.50.1820">
    <property type="entry name" value="alpha/beta hydrolase"/>
    <property type="match status" value="1"/>
</dbReference>
<dbReference type="InterPro" id="IPR029058">
    <property type="entry name" value="AB_hydrolase_fold"/>
</dbReference>
<dbReference type="Proteomes" id="UP000248349">
    <property type="component" value="Unassembled WGS sequence"/>
</dbReference>
<keyword evidence="3" id="KW-1185">Reference proteome</keyword>
<accession>A0A318ZU81</accession>
<dbReference type="PANTHER" id="PTHR11559">
    <property type="entry name" value="CARBOXYLESTERASE"/>
    <property type="match status" value="1"/>
</dbReference>
<dbReference type="GeneID" id="37076643"/>
<dbReference type="EMBL" id="KZ821242">
    <property type="protein sequence ID" value="PYH43648.1"/>
    <property type="molecule type" value="Genomic_DNA"/>
</dbReference>
<proteinExistence type="predicted"/>
<dbReference type="InterPro" id="IPR002018">
    <property type="entry name" value="CarbesteraseB"/>
</dbReference>
<evidence type="ECO:0000313" key="3">
    <source>
        <dbReference type="Proteomes" id="UP000248349"/>
    </source>
</evidence>
<protein>
    <submittedName>
        <fullName evidence="2">Extracellular lipase</fullName>
    </submittedName>
</protein>
<name>A0A318ZU81_9EURO</name>
<dbReference type="InterPro" id="IPR050309">
    <property type="entry name" value="Type-B_Carboxylest/Lipase"/>
</dbReference>
<dbReference type="STRING" id="1450539.A0A318ZU81"/>